<protein>
    <submittedName>
        <fullName evidence="2">Uncharacterized protein</fullName>
    </submittedName>
</protein>
<feature type="transmembrane region" description="Helical" evidence="1">
    <location>
        <begin position="45"/>
        <end position="64"/>
    </location>
</feature>
<dbReference type="AlphaFoldDB" id="A0A0F9C9B5"/>
<proteinExistence type="predicted"/>
<dbReference type="EMBL" id="LAZR01037170">
    <property type="protein sequence ID" value="KKL22897.1"/>
    <property type="molecule type" value="Genomic_DNA"/>
</dbReference>
<organism evidence="2">
    <name type="scientific">marine sediment metagenome</name>
    <dbReference type="NCBI Taxonomy" id="412755"/>
    <lineage>
        <taxon>unclassified sequences</taxon>
        <taxon>metagenomes</taxon>
        <taxon>ecological metagenomes</taxon>
    </lineage>
</organism>
<comment type="caution">
    <text evidence="2">The sequence shown here is derived from an EMBL/GenBank/DDBJ whole genome shotgun (WGS) entry which is preliminary data.</text>
</comment>
<evidence type="ECO:0000256" key="1">
    <source>
        <dbReference type="SAM" id="Phobius"/>
    </source>
</evidence>
<keyword evidence="1" id="KW-0472">Membrane</keyword>
<keyword evidence="1" id="KW-0812">Transmembrane</keyword>
<accession>A0A0F9C9B5</accession>
<evidence type="ECO:0000313" key="2">
    <source>
        <dbReference type="EMBL" id="KKL22897.1"/>
    </source>
</evidence>
<gene>
    <name evidence="2" type="ORF">LCGC14_2430800</name>
</gene>
<keyword evidence="1" id="KW-1133">Transmembrane helix</keyword>
<name>A0A0F9C9B5_9ZZZZ</name>
<sequence>MNRDEEKRLSKVEIGVNNNTRQLEKIIKNDLPHIYKTVWQIKGSLWVLIPLVMILVGLVVGLYFT</sequence>
<reference evidence="2" key="1">
    <citation type="journal article" date="2015" name="Nature">
        <title>Complex archaea that bridge the gap between prokaryotes and eukaryotes.</title>
        <authorList>
            <person name="Spang A."/>
            <person name="Saw J.H."/>
            <person name="Jorgensen S.L."/>
            <person name="Zaremba-Niedzwiedzka K."/>
            <person name="Martijn J."/>
            <person name="Lind A.E."/>
            <person name="van Eijk R."/>
            <person name="Schleper C."/>
            <person name="Guy L."/>
            <person name="Ettema T.J."/>
        </authorList>
    </citation>
    <scope>NUCLEOTIDE SEQUENCE</scope>
</reference>